<dbReference type="Proteomes" id="UP000619078">
    <property type="component" value="Unassembled WGS sequence"/>
</dbReference>
<reference evidence="2" key="1">
    <citation type="submission" date="2020-09" db="EMBL/GenBank/DDBJ databases">
        <title>Novel species of Mucilaginibacter isolated from a glacier on the Tibetan Plateau.</title>
        <authorList>
            <person name="Liu Q."/>
            <person name="Xin Y.-H."/>
        </authorList>
    </citation>
    <scope>NUCLEOTIDE SEQUENCE</scope>
    <source>
        <strain evidence="2">ZB1P21</strain>
    </source>
</reference>
<proteinExistence type="predicted"/>
<evidence type="ECO:0000313" key="2">
    <source>
        <dbReference type="EMBL" id="MBD1391888.1"/>
    </source>
</evidence>
<sequence>MKINNAKLLFPTIIITLLGIGAQAQTAENVTGYPVLTKSYIDVEGSPYLAKDYNKGTVKVANGNTYKDVLIKYNQVDDVLYFPGKDDEVLSFADPVTEFTINYLKGGNSIAGHYRNGYPAIDKNTVKSYYEVLTDGTAQLLKRTSKYIVKNKLYNSATETQTVNEENGFYIFAGGKMTLIKKDKKFVLPALGNKQNELEGYLKAEGLNLKNDKDLVKLVVYYNSL</sequence>
<keyword evidence="3" id="KW-1185">Reference proteome</keyword>
<name>A0A926NU98_9SPHI</name>
<evidence type="ECO:0008006" key="4">
    <source>
        <dbReference type="Google" id="ProtNLM"/>
    </source>
</evidence>
<accession>A0A926NU98</accession>
<dbReference type="RefSeq" id="WP_191160255.1">
    <property type="nucleotide sequence ID" value="NZ_JACWMX010000001.1"/>
</dbReference>
<keyword evidence="1" id="KW-0732">Signal</keyword>
<comment type="caution">
    <text evidence="2">The sequence shown here is derived from an EMBL/GenBank/DDBJ whole genome shotgun (WGS) entry which is preliminary data.</text>
</comment>
<dbReference type="EMBL" id="JACWMX010000001">
    <property type="protein sequence ID" value="MBD1391888.1"/>
    <property type="molecule type" value="Genomic_DNA"/>
</dbReference>
<gene>
    <name evidence="2" type="ORF">IDJ76_02130</name>
</gene>
<feature type="chain" id="PRO_5036743402" description="DKNYY family protein" evidence="1">
    <location>
        <begin position="27"/>
        <end position="225"/>
    </location>
</feature>
<feature type="signal peptide" evidence="1">
    <location>
        <begin position="1"/>
        <end position="26"/>
    </location>
</feature>
<evidence type="ECO:0000256" key="1">
    <source>
        <dbReference type="SAM" id="SignalP"/>
    </source>
</evidence>
<protein>
    <recommendedName>
        <fullName evidence="4">DKNYY family protein</fullName>
    </recommendedName>
</protein>
<organism evidence="2 3">
    <name type="scientific">Mucilaginibacter glaciei</name>
    <dbReference type="NCBI Taxonomy" id="2772109"/>
    <lineage>
        <taxon>Bacteria</taxon>
        <taxon>Pseudomonadati</taxon>
        <taxon>Bacteroidota</taxon>
        <taxon>Sphingobacteriia</taxon>
        <taxon>Sphingobacteriales</taxon>
        <taxon>Sphingobacteriaceae</taxon>
        <taxon>Mucilaginibacter</taxon>
    </lineage>
</organism>
<dbReference type="AlphaFoldDB" id="A0A926NU98"/>
<evidence type="ECO:0000313" key="3">
    <source>
        <dbReference type="Proteomes" id="UP000619078"/>
    </source>
</evidence>